<dbReference type="RefSeq" id="WP_142509343.1">
    <property type="nucleotide sequence ID" value="NZ_SADV01000010.1"/>
</dbReference>
<dbReference type="InterPro" id="IPR049492">
    <property type="entry name" value="BD-FAE-like_dom"/>
</dbReference>
<dbReference type="Pfam" id="PF20434">
    <property type="entry name" value="BD-FAE"/>
    <property type="match status" value="1"/>
</dbReference>
<evidence type="ECO:0000259" key="3">
    <source>
        <dbReference type="Pfam" id="PF20434"/>
    </source>
</evidence>
<evidence type="ECO:0000256" key="2">
    <source>
        <dbReference type="SAM" id="Phobius"/>
    </source>
</evidence>
<keyword evidence="2" id="KW-0472">Membrane</keyword>
<dbReference type="OrthoDB" id="9815425at2"/>
<evidence type="ECO:0000313" key="5">
    <source>
        <dbReference type="Proteomes" id="UP000317944"/>
    </source>
</evidence>
<proteinExistence type="predicted"/>
<dbReference type="Proteomes" id="UP000317944">
    <property type="component" value="Unassembled WGS sequence"/>
</dbReference>
<evidence type="ECO:0000313" key="4">
    <source>
        <dbReference type="EMBL" id="TQR31739.1"/>
    </source>
</evidence>
<dbReference type="SUPFAM" id="SSF53474">
    <property type="entry name" value="alpha/beta-Hydrolases"/>
    <property type="match status" value="1"/>
</dbReference>
<dbReference type="GO" id="GO:0016787">
    <property type="term" value="F:hydrolase activity"/>
    <property type="evidence" value="ECO:0007669"/>
    <property type="project" value="UniProtKB-KW"/>
</dbReference>
<dbReference type="InterPro" id="IPR050300">
    <property type="entry name" value="GDXG_lipolytic_enzyme"/>
</dbReference>
<dbReference type="Gene3D" id="3.40.50.1820">
    <property type="entry name" value="alpha/beta hydrolase"/>
    <property type="match status" value="1"/>
</dbReference>
<keyword evidence="2" id="KW-1133">Transmembrane helix</keyword>
<accession>A0A544UGE5</accession>
<feature type="transmembrane region" description="Helical" evidence="2">
    <location>
        <begin position="12"/>
        <end position="36"/>
    </location>
</feature>
<sequence length="397" mass="44478">MNRTTNWRPRGFLQWLLTILSVIVCFIIIIVAYYIFNPSNMDKIMSLLAWGVSIFPIILVVTALILIVLLALSFWKKTLIALTVLFPILLLLMFLTVQPISNMKSYAKSENVSVALSSHFFYKQNISTKPSVDVVYGKTTDGIELKLDVWPAWKKSEDVLTPVIVQVHGGGWVSGDKGQVQDWNQWMNDQGYTVFDVRYRMPPEAGWKDEVGDVKSAIGWIVQNADTYKIDSNRIILMGESAGGNLAMLAAYSMGDKHLPPSTDVPDVPIKAVINMYGPSDMTAFYNNNPSKSYVQDVMGKYIGGSPSDYPERYKMLSPISYIQEHTPPTIMFLGTGDRIVPVEQANVLDEKLTTSGVAHELYLLPKVDHGFDANPGSLSTQFAKEKVKVFLQKYNK</sequence>
<evidence type="ECO:0000256" key="1">
    <source>
        <dbReference type="ARBA" id="ARBA00022801"/>
    </source>
</evidence>
<protein>
    <submittedName>
        <fullName evidence="4">Alpha/beta hydrolase</fullName>
    </submittedName>
</protein>
<feature type="domain" description="BD-FAE-like" evidence="3">
    <location>
        <begin position="155"/>
        <end position="353"/>
    </location>
</feature>
<feature type="transmembrane region" description="Helical" evidence="2">
    <location>
        <begin position="48"/>
        <end position="72"/>
    </location>
</feature>
<feature type="transmembrane region" description="Helical" evidence="2">
    <location>
        <begin position="79"/>
        <end position="97"/>
    </location>
</feature>
<keyword evidence="2" id="KW-0812">Transmembrane</keyword>
<name>A0A544UGE5_LYSSH</name>
<gene>
    <name evidence="4" type="ORF">C7Y47_14065</name>
</gene>
<comment type="caution">
    <text evidence="4">The sequence shown here is derived from an EMBL/GenBank/DDBJ whole genome shotgun (WGS) entry which is preliminary data.</text>
</comment>
<dbReference type="EMBL" id="SADV01000010">
    <property type="protein sequence ID" value="TQR31739.1"/>
    <property type="molecule type" value="Genomic_DNA"/>
</dbReference>
<dbReference type="InterPro" id="IPR029058">
    <property type="entry name" value="AB_hydrolase_fold"/>
</dbReference>
<dbReference type="PANTHER" id="PTHR48081">
    <property type="entry name" value="AB HYDROLASE SUPERFAMILY PROTEIN C4A8.06C"/>
    <property type="match status" value="1"/>
</dbReference>
<keyword evidence="1 4" id="KW-0378">Hydrolase</keyword>
<reference evidence="4 5" key="1">
    <citation type="submission" date="2018-03" db="EMBL/GenBank/DDBJ databases">
        <title>Aerobic endospore-forming bacteria genome sequencing and assembly.</title>
        <authorList>
            <person name="Cavalcante D.A."/>
            <person name="Driks A."/>
            <person name="Putonti C."/>
            <person name="De-Souza M.T."/>
        </authorList>
    </citation>
    <scope>NUCLEOTIDE SEQUENCE [LARGE SCALE GENOMIC DNA]</scope>
    <source>
        <strain evidence="4 5">SDF0037</strain>
    </source>
</reference>
<dbReference type="AlphaFoldDB" id="A0A544UGE5"/>
<organism evidence="4 5">
    <name type="scientific">Lysinibacillus sphaericus</name>
    <name type="common">Bacillus sphaericus</name>
    <dbReference type="NCBI Taxonomy" id="1421"/>
    <lineage>
        <taxon>Bacteria</taxon>
        <taxon>Bacillati</taxon>
        <taxon>Bacillota</taxon>
        <taxon>Bacilli</taxon>
        <taxon>Bacillales</taxon>
        <taxon>Bacillaceae</taxon>
        <taxon>Lysinibacillus</taxon>
    </lineage>
</organism>